<dbReference type="Proteomes" id="UP000326939">
    <property type="component" value="Chromosome 13"/>
</dbReference>
<comment type="catalytic activity">
    <reaction evidence="1">
        <text>5-amino-1-(5-phospho-D-ribosyl)imidazole-4-carboxylate + H(+) = 5-amino-1-(5-phospho-beta-D-ribosyl)imidazole + CO2</text>
        <dbReference type="Rhea" id="RHEA:10792"/>
        <dbReference type="ChEBI" id="CHEBI:15378"/>
        <dbReference type="ChEBI" id="CHEBI:16526"/>
        <dbReference type="ChEBI" id="CHEBI:77657"/>
        <dbReference type="ChEBI" id="CHEBI:137981"/>
        <dbReference type="EC" id="4.1.1.21"/>
    </reaction>
</comment>
<dbReference type="PROSITE" id="PS50975">
    <property type="entry name" value="ATP_GRASP"/>
    <property type="match status" value="1"/>
</dbReference>
<keyword evidence="5" id="KW-0150">Chloroplast</keyword>
<gene>
    <name evidence="15" type="ORF">DKX38_019535</name>
</gene>
<feature type="domain" description="ATP-grasp" evidence="14">
    <location>
        <begin position="191"/>
        <end position="413"/>
    </location>
</feature>
<dbReference type="SUPFAM" id="SSF52440">
    <property type="entry name" value="PreATP-grasp domain"/>
    <property type="match status" value="1"/>
</dbReference>
<dbReference type="UniPathway" id="UPA00074">
    <property type="reaction ID" value="UER00130"/>
</dbReference>
<accession>A0A5N5KGM4</accession>
<dbReference type="GO" id="GO:0006189">
    <property type="term" value="P:'de novo' IMP biosynthetic process"/>
    <property type="evidence" value="ECO:0007669"/>
    <property type="project" value="UniProtKB-UniPathway"/>
</dbReference>
<evidence type="ECO:0000313" key="16">
    <source>
        <dbReference type="Proteomes" id="UP000326939"/>
    </source>
</evidence>
<keyword evidence="10 13" id="KW-0067">ATP-binding</keyword>
<dbReference type="GO" id="GO:0005524">
    <property type="term" value="F:ATP binding"/>
    <property type="evidence" value="ECO:0007669"/>
    <property type="project" value="UniProtKB-UniRule"/>
</dbReference>
<dbReference type="Pfam" id="PF02222">
    <property type="entry name" value="ATP-grasp"/>
    <property type="match status" value="2"/>
</dbReference>
<dbReference type="InterPro" id="IPR005875">
    <property type="entry name" value="PurK"/>
</dbReference>
<evidence type="ECO:0000313" key="15">
    <source>
        <dbReference type="EMBL" id="KAB5529454.1"/>
    </source>
</evidence>
<organism evidence="15 16">
    <name type="scientific">Salix brachista</name>
    <dbReference type="NCBI Taxonomy" id="2182728"/>
    <lineage>
        <taxon>Eukaryota</taxon>
        <taxon>Viridiplantae</taxon>
        <taxon>Streptophyta</taxon>
        <taxon>Embryophyta</taxon>
        <taxon>Tracheophyta</taxon>
        <taxon>Spermatophyta</taxon>
        <taxon>Magnoliopsida</taxon>
        <taxon>eudicotyledons</taxon>
        <taxon>Gunneridae</taxon>
        <taxon>Pentapetalae</taxon>
        <taxon>rosids</taxon>
        <taxon>fabids</taxon>
        <taxon>Malpighiales</taxon>
        <taxon>Salicaceae</taxon>
        <taxon>Saliceae</taxon>
        <taxon>Salix</taxon>
    </lineage>
</organism>
<dbReference type="EC" id="4.1.1.21" evidence="4"/>
<dbReference type="SUPFAM" id="SSF51246">
    <property type="entry name" value="Rudiment single hybrid motif"/>
    <property type="match status" value="1"/>
</dbReference>
<dbReference type="InterPro" id="IPR040686">
    <property type="entry name" value="PurK_C"/>
</dbReference>
<dbReference type="Pfam" id="PF22660">
    <property type="entry name" value="RS_preATP-grasp-like"/>
    <property type="match status" value="1"/>
</dbReference>
<evidence type="ECO:0000256" key="2">
    <source>
        <dbReference type="ARBA" id="ARBA00004747"/>
    </source>
</evidence>
<dbReference type="AlphaFoldDB" id="A0A5N5KGM4"/>
<evidence type="ECO:0000256" key="12">
    <source>
        <dbReference type="ARBA" id="ARBA00031607"/>
    </source>
</evidence>
<dbReference type="InterPro" id="IPR016185">
    <property type="entry name" value="PreATP-grasp_dom_sf"/>
</dbReference>
<evidence type="ECO:0000256" key="4">
    <source>
        <dbReference type="ARBA" id="ARBA00012329"/>
    </source>
</evidence>
<evidence type="ECO:0000256" key="11">
    <source>
        <dbReference type="ARBA" id="ARBA00023239"/>
    </source>
</evidence>
<dbReference type="GO" id="GO:0046872">
    <property type="term" value="F:metal ion binding"/>
    <property type="evidence" value="ECO:0007669"/>
    <property type="project" value="InterPro"/>
</dbReference>
<dbReference type="PANTHER" id="PTHR11609">
    <property type="entry name" value="PURINE BIOSYNTHESIS PROTEIN 6/7, PUR6/7"/>
    <property type="match status" value="1"/>
</dbReference>
<dbReference type="SUPFAM" id="SSF52255">
    <property type="entry name" value="N5-CAIR mutase (phosphoribosylaminoimidazole carboxylase, PurE)"/>
    <property type="match status" value="1"/>
</dbReference>
<evidence type="ECO:0000256" key="7">
    <source>
        <dbReference type="ARBA" id="ARBA00022741"/>
    </source>
</evidence>
<dbReference type="PANTHER" id="PTHR11609:SF5">
    <property type="entry name" value="PHOSPHORIBOSYLAMINOIMIDAZOLE CARBOXYLASE"/>
    <property type="match status" value="1"/>
</dbReference>
<dbReference type="SUPFAM" id="SSF56059">
    <property type="entry name" value="Glutathione synthetase ATP-binding domain-like"/>
    <property type="match status" value="1"/>
</dbReference>
<proteinExistence type="inferred from homology"/>
<dbReference type="Pfam" id="PF00731">
    <property type="entry name" value="AIRC"/>
    <property type="match status" value="1"/>
</dbReference>
<dbReference type="HAMAP" id="MF_01928">
    <property type="entry name" value="PurK"/>
    <property type="match status" value="1"/>
</dbReference>
<evidence type="ECO:0000256" key="5">
    <source>
        <dbReference type="ARBA" id="ARBA00022528"/>
    </source>
</evidence>
<dbReference type="Gene3D" id="3.30.470.20">
    <property type="entry name" value="ATP-grasp fold, B domain"/>
    <property type="match status" value="1"/>
</dbReference>
<comment type="similarity">
    <text evidence="3">In the C-terminal section; belongs to the AIR carboxylase family. Class I subfamily.</text>
</comment>
<dbReference type="GO" id="GO:0009507">
    <property type="term" value="C:chloroplast"/>
    <property type="evidence" value="ECO:0007669"/>
    <property type="project" value="TreeGrafter"/>
</dbReference>
<comment type="pathway">
    <text evidence="2">Purine metabolism; IMP biosynthesis via de novo pathway; 5-amino-1-(5-phospho-D-ribosyl)imidazole-4-carboxylate from 5-amino-1-(5-phospho-D-ribosyl)imidazole (carboxylase route): step 1/1.</text>
</comment>
<dbReference type="GO" id="GO:0004638">
    <property type="term" value="F:phosphoribosylaminoimidazole carboxylase activity"/>
    <property type="evidence" value="ECO:0007669"/>
    <property type="project" value="UniProtKB-EC"/>
</dbReference>
<evidence type="ECO:0000256" key="13">
    <source>
        <dbReference type="PROSITE-ProRule" id="PRU00409"/>
    </source>
</evidence>
<keyword evidence="11" id="KW-0456">Lyase</keyword>
<dbReference type="InterPro" id="IPR013815">
    <property type="entry name" value="ATP_grasp_subdomain_1"/>
</dbReference>
<evidence type="ECO:0000256" key="10">
    <source>
        <dbReference type="ARBA" id="ARBA00022840"/>
    </source>
</evidence>
<dbReference type="SMART" id="SM01001">
    <property type="entry name" value="AIRC"/>
    <property type="match status" value="1"/>
</dbReference>
<dbReference type="FunFam" id="3.30.470.20:FF:000037">
    <property type="entry name" value="Phosphoribosylaminoimidazole carboxylase, chloroplastic"/>
    <property type="match status" value="1"/>
</dbReference>
<dbReference type="InterPro" id="IPR011761">
    <property type="entry name" value="ATP-grasp"/>
</dbReference>
<keyword evidence="8" id="KW-0658">Purine biosynthesis</keyword>
<name>A0A5N5KGM4_9ROSI</name>
<dbReference type="InterPro" id="IPR003135">
    <property type="entry name" value="ATP-grasp_carboxylate-amine"/>
</dbReference>
<dbReference type="InterPro" id="IPR054350">
    <property type="entry name" value="PurT/PurK_preATP-grasp"/>
</dbReference>
<evidence type="ECO:0000256" key="6">
    <source>
        <dbReference type="ARBA" id="ARBA00022640"/>
    </source>
</evidence>
<dbReference type="EMBL" id="VDCV01000013">
    <property type="protein sequence ID" value="KAB5529454.1"/>
    <property type="molecule type" value="Genomic_DNA"/>
</dbReference>
<keyword evidence="6" id="KW-0934">Plastid</keyword>
<keyword evidence="7 13" id="KW-0547">Nucleotide-binding</keyword>
<dbReference type="InterPro" id="IPR011054">
    <property type="entry name" value="Rudment_hybrid_motif"/>
</dbReference>
<keyword evidence="16" id="KW-1185">Reference proteome</keyword>
<dbReference type="Gene3D" id="3.40.50.20">
    <property type="match status" value="1"/>
</dbReference>
<evidence type="ECO:0000256" key="3">
    <source>
        <dbReference type="ARBA" id="ARBA00006114"/>
    </source>
</evidence>
<comment type="caution">
    <text evidence="15">The sequence shown here is derived from an EMBL/GenBank/DDBJ whole genome shotgun (WGS) entry which is preliminary data.</text>
</comment>
<dbReference type="FunFam" id="3.40.50.20:FF:000024">
    <property type="entry name" value="Phosphoribosylaminoimidazole carboxylase family protein / AIR carboxylase family protein"/>
    <property type="match status" value="1"/>
</dbReference>
<dbReference type="Gene3D" id="3.30.1490.20">
    <property type="entry name" value="ATP-grasp fold, A domain"/>
    <property type="match status" value="1"/>
</dbReference>
<dbReference type="PIRSF" id="PIRSF001340">
    <property type="entry name" value="AIR_carboxylase"/>
    <property type="match status" value="1"/>
</dbReference>
<evidence type="ECO:0000256" key="1">
    <source>
        <dbReference type="ARBA" id="ARBA00001244"/>
    </source>
</evidence>
<dbReference type="Gene3D" id="3.40.50.1970">
    <property type="match status" value="1"/>
</dbReference>
<protein>
    <recommendedName>
        <fullName evidence="4">phosphoribosylaminoimidazole carboxylase</fullName>
        <ecNumber evidence="4">4.1.1.21</ecNumber>
    </recommendedName>
    <alternativeName>
        <fullName evidence="12">AIR carboxylase</fullName>
    </alternativeName>
</protein>
<dbReference type="InterPro" id="IPR016301">
    <property type="entry name" value="Ade2_fungi/plant"/>
</dbReference>
<keyword evidence="9" id="KW-0210">Decarboxylase</keyword>
<dbReference type="Pfam" id="PF17769">
    <property type="entry name" value="PurK_C"/>
    <property type="match status" value="1"/>
</dbReference>
<sequence>MMMLLQQTTSVTKLSVFSKSDFCFKHCSSSSARLFFMDKHTNSSSSSSSLKQSFKQYQSPVLACHASTATNDTSLRKDYLPVHGVSEVIVGVLGGGQLGRMLCQAASEMAIKVMVLDPLVNCPASSIAYDHMVGSFDDSETVHEFAKRCAVLTVEIEHVDVATMEKLEQQGVDCQPKASTIRIIQDKYLQKVHFSRHGIPLPDFMKIDDLEGAKRAGDLFGYPLMFKSRRLAYDGCGNAVAKNEEELTSAVNGRMFYTEVQFLKKLVSHLGLTTLVFLYAIDEQQFTLGGFARGLYVEKWTPFVKELAVIVGRGRDNSISCYPVVETIHKENICHVVKAPAHVPWKIREHAIDIAHKAVSSLEGAGVFAVELFLTKDGQVLLNEVAPRTHNSGHHTIESCYTSQFEQHLRAVLGLPLGDPSMKTPAAIMYNLLGEDEGEPGFHLAHQLIGRALNIQGTAVHWYDKPEMRKQRKMGHITIVGSSVGIVEAQLKSMLKEEGSETQNAVSPCVGIIMGSDSDLRIMKDAAMILNMFGVPHEVRIVSAHRTPEMMFSYALSARDRGIQIIIAGAGGAAHLPG</sequence>
<evidence type="ECO:0000256" key="9">
    <source>
        <dbReference type="ARBA" id="ARBA00022793"/>
    </source>
</evidence>
<reference evidence="16" key="1">
    <citation type="journal article" date="2019" name="Gigascience">
        <title>De novo genome assembly of the endangered Acer yangbiense, a plant species with extremely small populations endemic to Yunnan Province, China.</title>
        <authorList>
            <person name="Yang J."/>
            <person name="Wariss H.M."/>
            <person name="Tao L."/>
            <person name="Zhang R."/>
            <person name="Yun Q."/>
            <person name="Hollingsworth P."/>
            <person name="Dao Z."/>
            <person name="Luo G."/>
            <person name="Guo H."/>
            <person name="Ma Y."/>
            <person name="Sun W."/>
        </authorList>
    </citation>
    <scope>NUCLEOTIDE SEQUENCE [LARGE SCALE GENOMIC DNA]</scope>
    <source>
        <strain evidence="16">cv. br00</strain>
    </source>
</reference>
<evidence type="ECO:0000256" key="8">
    <source>
        <dbReference type="ARBA" id="ARBA00022755"/>
    </source>
</evidence>
<evidence type="ECO:0000259" key="14">
    <source>
        <dbReference type="PROSITE" id="PS50975"/>
    </source>
</evidence>
<dbReference type="InterPro" id="IPR000031">
    <property type="entry name" value="PurE_dom"/>
</dbReference>